<name>A0ACB9ZYL5_CATRO</name>
<gene>
    <name evidence="1" type="ORF">M9H77_30542</name>
</gene>
<reference evidence="2" key="1">
    <citation type="journal article" date="2023" name="Nat. Plants">
        <title>Single-cell RNA sequencing provides a high-resolution roadmap for understanding the multicellular compartmentation of specialized metabolism.</title>
        <authorList>
            <person name="Sun S."/>
            <person name="Shen X."/>
            <person name="Li Y."/>
            <person name="Li Y."/>
            <person name="Wang S."/>
            <person name="Li R."/>
            <person name="Zhang H."/>
            <person name="Shen G."/>
            <person name="Guo B."/>
            <person name="Wei J."/>
            <person name="Xu J."/>
            <person name="St-Pierre B."/>
            <person name="Chen S."/>
            <person name="Sun C."/>
        </authorList>
    </citation>
    <scope>NUCLEOTIDE SEQUENCE [LARGE SCALE GENOMIC DNA]</scope>
</reference>
<accession>A0ACB9ZYL5</accession>
<dbReference type="Proteomes" id="UP001060085">
    <property type="component" value="Linkage Group LG07"/>
</dbReference>
<keyword evidence="2" id="KW-1185">Reference proteome</keyword>
<sequence>MWQVSKVVEEHNHELHPSMSRTISRRLNIGAGDADCINSMFLRMYQKNNDFFHLIRMDDEGRLDSVFWVQHRSKVAYEELNYVCIPLEVRMPTFIVVVKTSIEDSLVGSIVSSEEDAFKLYNDHRHFMCSHRRVTKNNAGYLQKLKDNGVSITAGLRVSKKQSMGDKYPITLMADQSAATAASLYAVVPSFPYESAYFYEGSVEMMVTESRLLKHANEVYTIGTYGSSVGDVGKVSKKDIAGYSACRREIELNINAWKYAEEGFRMMKDKIAYEVGPYYVDNSENEVKENHCPLRSSQGRCPLTPYPDRPAGPPFSSGDFAPKSPQGQDFGGKLLEMKTYLY</sequence>
<organism evidence="1 2">
    <name type="scientific">Catharanthus roseus</name>
    <name type="common">Madagascar periwinkle</name>
    <name type="synonym">Vinca rosea</name>
    <dbReference type="NCBI Taxonomy" id="4058"/>
    <lineage>
        <taxon>Eukaryota</taxon>
        <taxon>Viridiplantae</taxon>
        <taxon>Streptophyta</taxon>
        <taxon>Embryophyta</taxon>
        <taxon>Tracheophyta</taxon>
        <taxon>Spermatophyta</taxon>
        <taxon>Magnoliopsida</taxon>
        <taxon>eudicotyledons</taxon>
        <taxon>Gunneridae</taxon>
        <taxon>Pentapetalae</taxon>
        <taxon>asterids</taxon>
        <taxon>lamiids</taxon>
        <taxon>Gentianales</taxon>
        <taxon>Apocynaceae</taxon>
        <taxon>Rauvolfioideae</taxon>
        <taxon>Vinceae</taxon>
        <taxon>Catharanthinae</taxon>
        <taxon>Catharanthus</taxon>
    </lineage>
</organism>
<protein>
    <submittedName>
        <fullName evidence="1">Uncharacterized protein</fullName>
    </submittedName>
</protein>
<comment type="caution">
    <text evidence="1">The sequence shown here is derived from an EMBL/GenBank/DDBJ whole genome shotgun (WGS) entry which is preliminary data.</text>
</comment>
<evidence type="ECO:0000313" key="2">
    <source>
        <dbReference type="Proteomes" id="UP001060085"/>
    </source>
</evidence>
<evidence type="ECO:0000313" key="1">
    <source>
        <dbReference type="EMBL" id="KAI5653355.1"/>
    </source>
</evidence>
<proteinExistence type="predicted"/>
<dbReference type="EMBL" id="CM044707">
    <property type="protein sequence ID" value="KAI5653355.1"/>
    <property type="molecule type" value="Genomic_DNA"/>
</dbReference>